<gene>
    <name evidence="2" type="ORF">MNBD_IGNAVI01-1956</name>
</gene>
<protein>
    <submittedName>
        <fullName evidence="2">Uncharacterized protein</fullName>
    </submittedName>
</protein>
<keyword evidence="1" id="KW-1133">Transmembrane helix</keyword>
<evidence type="ECO:0000256" key="1">
    <source>
        <dbReference type="SAM" id="Phobius"/>
    </source>
</evidence>
<keyword evidence="1" id="KW-0812">Transmembrane</keyword>
<accession>A0A3B1CV53</accession>
<feature type="transmembrane region" description="Helical" evidence="1">
    <location>
        <begin position="6"/>
        <end position="24"/>
    </location>
</feature>
<keyword evidence="1" id="KW-0472">Membrane</keyword>
<sequence length="207" mass="23035">MGFSTLIDILGSTIIGALLLLILFRINDTAVENTYAFSGELMVQEGLVEAVSIIEHDFRKMGYCEKWENMPDPTNAIIFADVNRISFLTDVPVSAGSPGDGIIDTLHYYVGPVSELSHTDNPRDRLLYRVVNSNIAKGSNIGITLFKLTYFDSFGNILPTPIYGASTGAIHSLQIDLEVESVNGYNKKYPSVFWRQIRLAARNLRNR</sequence>
<dbReference type="AlphaFoldDB" id="A0A3B1CV53"/>
<name>A0A3B1CV53_9ZZZZ</name>
<proteinExistence type="predicted"/>
<dbReference type="EMBL" id="UOGD01000396">
    <property type="protein sequence ID" value="VAX27858.1"/>
    <property type="molecule type" value="Genomic_DNA"/>
</dbReference>
<organism evidence="2">
    <name type="scientific">hydrothermal vent metagenome</name>
    <dbReference type="NCBI Taxonomy" id="652676"/>
    <lineage>
        <taxon>unclassified sequences</taxon>
        <taxon>metagenomes</taxon>
        <taxon>ecological metagenomes</taxon>
    </lineage>
</organism>
<reference evidence="2" key="1">
    <citation type="submission" date="2018-06" db="EMBL/GenBank/DDBJ databases">
        <authorList>
            <person name="Zhirakovskaya E."/>
        </authorList>
    </citation>
    <scope>NUCLEOTIDE SEQUENCE</scope>
</reference>
<evidence type="ECO:0000313" key="2">
    <source>
        <dbReference type="EMBL" id="VAX27858.1"/>
    </source>
</evidence>